<dbReference type="GO" id="GO:0005634">
    <property type="term" value="C:nucleus"/>
    <property type="evidence" value="ECO:0007669"/>
    <property type="project" value="TreeGrafter"/>
</dbReference>
<dbReference type="Gene3D" id="3.40.50.300">
    <property type="entry name" value="P-loop containing nucleotide triphosphate hydrolases"/>
    <property type="match status" value="1"/>
</dbReference>
<evidence type="ECO:0000256" key="6">
    <source>
        <dbReference type="ARBA" id="ARBA00022771"/>
    </source>
</evidence>
<evidence type="ECO:0000256" key="7">
    <source>
        <dbReference type="ARBA" id="ARBA00022833"/>
    </source>
</evidence>
<keyword evidence="14" id="KW-1185">Reference proteome</keyword>
<dbReference type="InterPro" id="IPR008921">
    <property type="entry name" value="DNA_pol3_clamp-load_cplx_C"/>
</dbReference>
<keyword evidence="5 10" id="KW-0227">DNA damage</keyword>
<dbReference type="Gene3D" id="1.10.3710.10">
    <property type="entry name" value="DNA polymerase III clamp loader subunits, C-terminal domain"/>
    <property type="match status" value="1"/>
</dbReference>
<comment type="caution">
    <text evidence="13">The sequence shown here is derived from an EMBL/GenBank/DDBJ whole genome shotgun (WGS) entry which is preliminary data.</text>
</comment>
<feature type="compositionally biased region" description="Pro residues" evidence="11">
    <location>
        <begin position="137"/>
        <end position="147"/>
    </location>
</feature>
<dbReference type="GO" id="GO:0006271">
    <property type="term" value="P:DNA strand elongation involved in DNA replication"/>
    <property type="evidence" value="ECO:0007669"/>
    <property type="project" value="UniProtKB-ARBA"/>
</dbReference>
<dbReference type="PANTHER" id="PTHR13779:SF7">
    <property type="entry name" value="ATPASE WRNIP1"/>
    <property type="match status" value="1"/>
</dbReference>
<dbReference type="InterPro" id="IPR006642">
    <property type="entry name" value="Rad18_UBZ4"/>
</dbReference>
<evidence type="ECO:0000313" key="14">
    <source>
        <dbReference type="Proteomes" id="UP000774326"/>
    </source>
</evidence>
<dbReference type="Pfam" id="PF00004">
    <property type="entry name" value="AAA"/>
    <property type="match status" value="1"/>
</dbReference>
<evidence type="ECO:0000256" key="9">
    <source>
        <dbReference type="ARBA" id="ARBA00023204"/>
    </source>
</evidence>
<dbReference type="GO" id="GO:0003677">
    <property type="term" value="F:DNA binding"/>
    <property type="evidence" value="ECO:0007669"/>
    <property type="project" value="InterPro"/>
</dbReference>
<feature type="region of interest" description="Disordered" evidence="11">
    <location>
        <begin position="24"/>
        <end position="148"/>
    </location>
</feature>
<keyword evidence="2" id="KW-0235">DNA replication</keyword>
<dbReference type="InterPro" id="IPR021886">
    <property type="entry name" value="MgsA_C"/>
</dbReference>
<protein>
    <recommendedName>
        <fullName evidence="12">UBZ4-type domain-containing protein</fullName>
    </recommendedName>
</protein>
<dbReference type="InterPro" id="IPR051314">
    <property type="entry name" value="AAA_ATPase_RarA/MGS1/WRNIP1"/>
</dbReference>
<dbReference type="GO" id="GO:0016887">
    <property type="term" value="F:ATP hydrolysis activity"/>
    <property type="evidence" value="ECO:0007669"/>
    <property type="project" value="InterPro"/>
</dbReference>
<dbReference type="EMBL" id="JAEUBG010001016">
    <property type="protein sequence ID" value="KAH3687087.1"/>
    <property type="molecule type" value="Genomic_DNA"/>
</dbReference>
<organism evidence="13 14">
    <name type="scientific">Wickerhamomyces pijperi</name>
    <name type="common">Yeast</name>
    <name type="synonym">Pichia pijperi</name>
    <dbReference type="NCBI Taxonomy" id="599730"/>
    <lineage>
        <taxon>Eukaryota</taxon>
        <taxon>Fungi</taxon>
        <taxon>Dikarya</taxon>
        <taxon>Ascomycota</taxon>
        <taxon>Saccharomycotina</taxon>
        <taxon>Saccharomycetes</taxon>
        <taxon>Phaffomycetales</taxon>
        <taxon>Wickerhamomycetaceae</taxon>
        <taxon>Wickerhamomyces</taxon>
    </lineage>
</organism>
<dbReference type="GO" id="GO:0008047">
    <property type="term" value="F:enzyme activator activity"/>
    <property type="evidence" value="ECO:0007669"/>
    <property type="project" value="TreeGrafter"/>
</dbReference>
<evidence type="ECO:0000256" key="8">
    <source>
        <dbReference type="ARBA" id="ARBA00022840"/>
    </source>
</evidence>
<comment type="similarity">
    <text evidence="1">Belongs to the AAA ATPase family. RarA/MGS1/WRNIP1 subfamily.</text>
</comment>
<name>A0A9P8QCL2_WICPI</name>
<feature type="compositionally biased region" description="Polar residues" evidence="11">
    <location>
        <begin position="37"/>
        <end position="56"/>
    </location>
</feature>
<keyword evidence="8" id="KW-0067">ATP-binding</keyword>
<dbReference type="FunFam" id="1.10.3710.10:FF:000005">
    <property type="entry name" value="AAA family ATPase, putative"/>
    <property type="match status" value="1"/>
</dbReference>
<keyword evidence="6 10" id="KW-0863">Zinc-finger</keyword>
<reference evidence="13" key="1">
    <citation type="journal article" date="2021" name="Open Biol.">
        <title>Shared evolutionary footprints suggest mitochondrial oxidative damage underlies multiple complex I losses in fungi.</title>
        <authorList>
            <person name="Schikora-Tamarit M.A."/>
            <person name="Marcet-Houben M."/>
            <person name="Nosek J."/>
            <person name="Gabaldon T."/>
        </authorList>
    </citation>
    <scope>NUCLEOTIDE SEQUENCE</scope>
    <source>
        <strain evidence="13">CBS2887</strain>
    </source>
</reference>
<evidence type="ECO:0000256" key="4">
    <source>
        <dbReference type="ARBA" id="ARBA00022741"/>
    </source>
</evidence>
<dbReference type="Pfam" id="PF12002">
    <property type="entry name" value="MgsA_C"/>
    <property type="match status" value="1"/>
</dbReference>
<evidence type="ECO:0000256" key="5">
    <source>
        <dbReference type="ARBA" id="ARBA00022763"/>
    </source>
</evidence>
<feature type="domain" description="UBZ4-type" evidence="12">
    <location>
        <begin position="1"/>
        <end position="28"/>
    </location>
</feature>
<sequence length="585" mass="64864">MVSCPVCGKSVNINDINTHLDTCTGDKDEPLVEPKSDTNISTMSKKRTYSSSSNGILNLMTKKQRPNEVIEIDDDEDEEDEELAAKEANSSSTSIGSILSGSQPKTKPVVAHRAASNTTSTQSDRPHQQQQHKATPTPAPPSVPLPPQTDELKILTAQLQTPLAELLRPTTLQEYVGQQHLLGPQGILTSLIKNDQIPSMILWGTPGIGKTTLAKIISKYTKARFVEVNATNSGIADLKKIFEVCDKERFLTKRKTILFCDEIHRFNKTQQDSFLSYVERGSITLIGATTENPSFQVNNALLSRCKVFKLEKLSSDEIRQVIHRGIAKVNKFRKVVHNLPLLNFSKEGGDYLGALCNGDSRIVLNFLELINSYYQGSTKTPTGKLGKAELMPILQKTYLSYDKSGDFHYDTISAFHKSIRGSDVDASLYYLAKMIYSGGENPLYVARRLIRIASEDIGLADESCLAFAIATYEAIMKIGMPECELALVQCTVKFARAAKSVEIYRGWGKLKAMFDSDPSFAGAEVPLHLRNAPTKLMEELGYKKGYKYNPDFKDGKVKQDYLPESVKGLKVLDGRALGEQIDYDL</sequence>
<dbReference type="Gene3D" id="3.30.160.60">
    <property type="entry name" value="Classic Zinc Finger"/>
    <property type="match status" value="1"/>
</dbReference>
<evidence type="ECO:0000256" key="1">
    <source>
        <dbReference type="ARBA" id="ARBA00008959"/>
    </source>
</evidence>
<dbReference type="InterPro" id="IPR027417">
    <property type="entry name" value="P-loop_NTPase"/>
</dbReference>
<dbReference type="FunFam" id="1.20.272.10:FF:000001">
    <property type="entry name" value="Putative AAA family ATPase"/>
    <property type="match status" value="1"/>
</dbReference>
<keyword evidence="4" id="KW-0547">Nucleotide-binding</keyword>
<feature type="compositionally biased region" description="Low complexity" evidence="11">
    <location>
        <begin position="90"/>
        <end position="102"/>
    </location>
</feature>
<evidence type="ECO:0000256" key="3">
    <source>
        <dbReference type="ARBA" id="ARBA00022723"/>
    </source>
</evidence>
<dbReference type="PROSITE" id="PS51908">
    <property type="entry name" value="ZF_UBZ4"/>
    <property type="match status" value="1"/>
</dbReference>
<feature type="compositionally biased region" description="Polar residues" evidence="11">
    <location>
        <begin position="115"/>
        <end position="134"/>
    </location>
</feature>
<dbReference type="InterPro" id="IPR003959">
    <property type="entry name" value="ATPase_AAA_core"/>
</dbReference>
<evidence type="ECO:0000256" key="10">
    <source>
        <dbReference type="PROSITE-ProRule" id="PRU01256"/>
    </source>
</evidence>
<dbReference type="SMART" id="SM00382">
    <property type="entry name" value="AAA"/>
    <property type="match status" value="1"/>
</dbReference>
<dbReference type="InterPro" id="IPR003593">
    <property type="entry name" value="AAA+_ATPase"/>
</dbReference>
<keyword evidence="9 10" id="KW-0234">DNA repair</keyword>
<gene>
    <name evidence="13" type="ORF">WICPIJ_001936</name>
</gene>
<accession>A0A9P8QCL2</accession>
<dbReference type="GO" id="GO:0000731">
    <property type="term" value="P:DNA synthesis involved in DNA repair"/>
    <property type="evidence" value="ECO:0007669"/>
    <property type="project" value="TreeGrafter"/>
</dbReference>
<dbReference type="SUPFAM" id="SSF48019">
    <property type="entry name" value="post-AAA+ oligomerization domain-like"/>
    <property type="match status" value="1"/>
</dbReference>
<dbReference type="GO" id="GO:0005524">
    <property type="term" value="F:ATP binding"/>
    <property type="evidence" value="ECO:0007669"/>
    <property type="project" value="UniProtKB-KW"/>
</dbReference>
<keyword evidence="7" id="KW-0862">Zinc</keyword>
<keyword evidence="3" id="KW-0479">Metal-binding</keyword>
<dbReference type="Gene3D" id="1.20.272.10">
    <property type="match status" value="1"/>
</dbReference>
<evidence type="ECO:0000313" key="13">
    <source>
        <dbReference type="EMBL" id="KAH3687087.1"/>
    </source>
</evidence>
<feature type="compositionally biased region" description="Basic and acidic residues" evidence="11">
    <location>
        <begin position="24"/>
        <end position="36"/>
    </location>
</feature>
<dbReference type="InterPro" id="IPR032423">
    <property type="entry name" value="AAA_assoc_2"/>
</dbReference>
<proteinExistence type="inferred from homology"/>
<dbReference type="CDD" id="cd00009">
    <property type="entry name" value="AAA"/>
    <property type="match status" value="1"/>
</dbReference>
<dbReference type="CDD" id="cd18139">
    <property type="entry name" value="HLD_clamp_RarA"/>
    <property type="match status" value="1"/>
</dbReference>
<dbReference type="AlphaFoldDB" id="A0A9P8QCL2"/>
<reference evidence="13" key="2">
    <citation type="submission" date="2021-01" db="EMBL/GenBank/DDBJ databases">
        <authorList>
            <person name="Schikora-Tamarit M.A."/>
        </authorList>
    </citation>
    <scope>NUCLEOTIDE SEQUENCE</scope>
    <source>
        <strain evidence="13">CBS2887</strain>
    </source>
</reference>
<evidence type="ECO:0000259" key="12">
    <source>
        <dbReference type="PROSITE" id="PS51908"/>
    </source>
</evidence>
<dbReference type="Proteomes" id="UP000774326">
    <property type="component" value="Unassembled WGS sequence"/>
</dbReference>
<dbReference type="PANTHER" id="PTHR13779">
    <property type="entry name" value="WERNER HELICASE-INTERACTING PROTEIN 1 FAMILY MEMBER"/>
    <property type="match status" value="1"/>
</dbReference>
<dbReference type="OrthoDB" id="10265467at2759"/>
<evidence type="ECO:0000256" key="2">
    <source>
        <dbReference type="ARBA" id="ARBA00022705"/>
    </source>
</evidence>
<dbReference type="GO" id="GO:0008270">
    <property type="term" value="F:zinc ion binding"/>
    <property type="evidence" value="ECO:0007669"/>
    <property type="project" value="UniProtKB-KW"/>
</dbReference>
<dbReference type="SMART" id="SM00734">
    <property type="entry name" value="ZnF_Rad18"/>
    <property type="match status" value="1"/>
</dbReference>
<evidence type="ECO:0000256" key="11">
    <source>
        <dbReference type="SAM" id="MobiDB-lite"/>
    </source>
</evidence>
<dbReference type="Pfam" id="PF16193">
    <property type="entry name" value="AAA_assoc_2"/>
    <property type="match status" value="1"/>
</dbReference>
<feature type="compositionally biased region" description="Acidic residues" evidence="11">
    <location>
        <begin position="70"/>
        <end position="82"/>
    </location>
</feature>
<dbReference type="GO" id="GO:0017116">
    <property type="term" value="F:single-stranded DNA helicase activity"/>
    <property type="evidence" value="ECO:0007669"/>
    <property type="project" value="TreeGrafter"/>
</dbReference>
<dbReference type="FunFam" id="3.40.50.300:FF:000137">
    <property type="entry name" value="Replication-associated recombination protein A"/>
    <property type="match status" value="1"/>
</dbReference>
<dbReference type="SUPFAM" id="SSF52540">
    <property type="entry name" value="P-loop containing nucleoside triphosphate hydrolases"/>
    <property type="match status" value="1"/>
</dbReference>